<evidence type="ECO:0000313" key="3">
    <source>
        <dbReference type="EMBL" id="MBB5514458.1"/>
    </source>
</evidence>
<comment type="caution">
    <text evidence="3">The sequence shown here is derived from an EMBL/GenBank/DDBJ whole genome shotgun (WGS) entry which is preliminary data.</text>
</comment>
<sequence length="203" mass="22278">MRLLLAGLLIMTSIARAEPVPQLPVLVDIYGVSEGSYLNIRSEPRLDAPVIGTFQPDDTGIEIVGWEPTARWLQVNVGERSGWVWRNYVGLSETTEPRLRCFGTEPFWSQTVTEDGVRWSTPAETADGRLIIANYPTEPDPRGLPRAFYGEYLGSGRVIRVLIQHGQCSDGMSDQSFALSATMTVTQYGQQGAPQSGCCSIAP</sequence>
<dbReference type="Pfam" id="PF08239">
    <property type="entry name" value="SH3_3"/>
    <property type="match status" value="1"/>
</dbReference>
<keyword evidence="1" id="KW-0732">Signal</keyword>
<dbReference type="EMBL" id="JACIJS010000001">
    <property type="protein sequence ID" value="MBB5514458.1"/>
    <property type="molecule type" value="Genomic_DNA"/>
</dbReference>
<dbReference type="AlphaFoldDB" id="A0A840WH62"/>
<dbReference type="RefSeq" id="WP_184008039.1">
    <property type="nucleotide sequence ID" value="NZ_JACIJS010000001.1"/>
</dbReference>
<evidence type="ECO:0000256" key="1">
    <source>
        <dbReference type="SAM" id="SignalP"/>
    </source>
</evidence>
<organism evidence="3 4">
    <name type="scientific">Rubricella aquisinus</name>
    <dbReference type="NCBI Taxonomy" id="2028108"/>
    <lineage>
        <taxon>Bacteria</taxon>
        <taxon>Pseudomonadati</taxon>
        <taxon>Pseudomonadota</taxon>
        <taxon>Alphaproteobacteria</taxon>
        <taxon>Rhodobacterales</taxon>
        <taxon>Paracoccaceae</taxon>
        <taxon>Rubricella</taxon>
    </lineage>
</organism>
<feature type="domain" description="SH3b" evidence="2">
    <location>
        <begin position="36"/>
        <end position="89"/>
    </location>
</feature>
<feature type="chain" id="PRO_5033067890" evidence="1">
    <location>
        <begin position="18"/>
        <end position="203"/>
    </location>
</feature>
<keyword evidence="4" id="KW-1185">Reference proteome</keyword>
<dbReference type="Proteomes" id="UP000553766">
    <property type="component" value="Unassembled WGS sequence"/>
</dbReference>
<gene>
    <name evidence="3" type="ORF">FHS89_000456</name>
</gene>
<evidence type="ECO:0000259" key="2">
    <source>
        <dbReference type="Pfam" id="PF08239"/>
    </source>
</evidence>
<name>A0A840WH62_9RHOB</name>
<proteinExistence type="predicted"/>
<reference evidence="3 4" key="1">
    <citation type="submission" date="2020-08" db="EMBL/GenBank/DDBJ databases">
        <title>Genomic Encyclopedia of Type Strains, Phase IV (KMG-IV): sequencing the most valuable type-strain genomes for metagenomic binning, comparative biology and taxonomic classification.</title>
        <authorList>
            <person name="Goeker M."/>
        </authorList>
    </citation>
    <scope>NUCLEOTIDE SEQUENCE [LARGE SCALE GENOMIC DNA]</scope>
    <source>
        <strain evidence="3 4">DSM 103377</strain>
    </source>
</reference>
<dbReference type="InterPro" id="IPR003646">
    <property type="entry name" value="SH3-like_bac-type"/>
</dbReference>
<protein>
    <submittedName>
        <fullName evidence="3">Putative membrane protein</fullName>
    </submittedName>
</protein>
<evidence type="ECO:0000313" key="4">
    <source>
        <dbReference type="Proteomes" id="UP000553766"/>
    </source>
</evidence>
<feature type="signal peptide" evidence="1">
    <location>
        <begin position="1"/>
        <end position="17"/>
    </location>
</feature>
<accession>A0A840WH62</accession>
<dbReference type="Gene3D" id="2.30.30.40">
    <property type="entry name" value="SH3 Domains"/>
    <property type="match status" value="1"/>
</dbReference>